<evidence type="ECO:0000256" key="1">
    <source>
        <dbReference type="ARBA" id="ARBA00004123"/>
    </source>
</evidence>
<sequence>MPKSKEFIDSSESASDEESGAKATPKQSKAKGSDHKKDPPAKRAKTTNEENDAVASKSGLNGERLYEFGKLRYVSVSEFRGKPYVNIREYYEDKGVEKPGKKGISLTADQWEKLKSLINQVDKDLKKSK</sequence>
<reference evidence="9" key="1">
    <citation type="submission" date="2021-02" db="EMBL/GenBank/DDBJ databases">
        <authorList>
            <person name="Nowell W R."/>
        </authorList>
    </citation>
    <scope>NUCLEOTIDE SEQUENCE</scope>
</reference>
<dbReference type="EMBL" id="CAJOBE010000025">
    <property type="protein sequence ID" value="CAF3543462.1"/>
    <property type="molecule type" value="Genomic_DNA"/>
</dbReference>
<dbReference type="EMBL" id="CAJNOU010001094">
    <property type="protein sequence ID" value="CAF1149999.1"/>
    <property type="molecule type" value="Genomic_DNA"/>
</dbReference>
<dbReference type="InterPro" id="IPR003173">
    <property type="entry name" value="PC4_C"/>
</dbReference>
<evidence type="ECO:0000256" key="2">
    <source>
        <dbReference type="ARBA" id="ARBA00009001"/>
    </source>
</evidence>
<evidence type="ECO:0000313" key="9">
    <source>
        <dbReference type="EMBL" id="CAF1149999.1"/>
    </source>
</evidence>
<comment type="subcellular location">
    <subcellularLocation>
        <location evidence="1">Nucleus</location>
    </subcellularLocation>
</comment>
<keyword evidence="4" id="KW-0238">DNA-binding</keyword>
<evidence type="ECO:0000256" key="5">
    <source>
        <dbReference type="ARBA" id="ARBA00023163"/>
    </source>
</evidence>
<gene>
    <name evidence="10" type="ORF">FNK824_LOCUS585</name>
    <name evidence="9" type="ORF">SEV965_LOCUS18398</name>
</gene>
<dbReference type="SUPFAM" id="SSF54447">
    <property type="entry name" value="ssDNA-binding transcriptional regulator domain"/>
    <property type="match status" value="1"/>
</dbReference>
<dbReference type="GO" id="GO:0005634">
    <property type="term" value="C:nucleus"/>
    <property type="evidence" value="ECO:0007669"/>
    <property type="project" value="UniProtKB-SubCell"/>
</dbReference>
<keyword evidence="3" id="KW-0805">Transcription regulation</keyword>
<feature type="compositionally biased region" description="Basic and acidic residues" evidence="7">
    <location>
        <begin position="31"/>
        <end position="41"/>
    </location>
</feature>
<dbReference type="GO" id="GO:0060261">
    <property type="term" value="P:positive regulation of transcription initiation by RNA polymerase II"/>
    <property type="evidence" value="ECO:0007669"/>
    <property type="project" value="InterPro"/>
</dbReference>
<dbReference type="AlphaFoldDB" id="A0A814SM97"/>
<comment type="similarity">
    <text evidence="2">Belongs to the transcriptional coactivator PC4 family.</text>
</comment>
<dbReference type="Pfam" id="PF02229">
    <property type="entry name" value="PC4"/>
    <property type="match status" value="1"/>
</dbReference>
<dbReference type="Proteomes" id="UP000663889">
    <property type="component" value="Unassembled WGS sequence"/>
</dbReference>
<feature type="region of interest" description="Disordered" evidence="7">
    <location>
        <begin position="1"/>
        <end position="59"/>
    </location>
</feature>
<evidence type="ECO:0000256" key="3">
    <source>
        <dbReference type="ARBA" id="ARBA00023015"/>
    </source>
</evidence>
<dbReference type="GO" id="GO:0003677">
    <property type="term" value="F:DNA binding"/>
    <property type="evidence" value="ECO:0007669"/>
    <property type="project" value="UniProtKB-KW"/>
</dbReference>
<comment type="caution">
    <text evidence="9">The sequence shown here is derived from an EMBL/GenBank/DDBJ whole genome shotgun (WGS) entry which is preliminary data.</text>
</comment>
<evidence type="ECO:0000256" key="7">
    <source>
        <dbReference type="SAM" id="MobiDB-lite"/>
    </source>
</evidence>
<keyword evidence="6" id="KW-0539">Nucleus</keyword>
<keyword evidence="5" id="KW-0804">Transcription</keyword>
<evidence type="ECO:0000256" key="4">
    <source>
        <dbReference type="ARBA" id="ARBA00023125"/>
    </source>
</evidence>
<dbReference type="InterPro" id="IPR009044">
    <property type="entry name" value="ssDNA-bd_transcriptional_reg"/>
</dbReference>
<evidence type="ECO:0000259" key="8">
    <source>
        <dbReference type="Pfam" id="PF02229"/>
    </source>
</evidence>
<evidence type="ECO:0000313" key="11">
    <source>
        <dbReference type="Proteomes" id="UP000663889"/>
    </source>
</evidence>
<dbReference type="Gene3D" id="2.30.31.10">
    <property type="entry name" value="Transcriptional Coactivator Pc4, Chain A"/>
    <property type="match status" value="1"/>
</dbReference>
<evidence type="ECO:0000313" key="10">
    <source>
        <dbReference type="EMBL" id="CAF3543462.1"/>
    </source>
</evidence>
<dbReference type="GO" id="GO:0003713">
    <property type="term" value="F:transcription coactivator activity"/>
    <property type="evidence" value="ECO:0007669"/>
    <property type="project" value="InterPro"/>
</dbReference>
<name>A0A814SM97_9BILA</name>
<protein>
    <recommendedName>
        <fullName evidence="8">Transcriptional coactivator p15 (PC4) C-terminal domain-containing protein</fullName>
    </recommendedName>
</protein>
<dbReference type="Proteomes" id="UP000663874">
    <property type="component" value="Unassembled WGS sequence"/>
</dbReference>
<proteinExistence type="inferred from homology"/>
<feature type="domain" description="Transcriptional coactivator p15 (PC4) C-terminal" evidence="8">
    <location>
        <begin position="69"/>
        <end position="116"/>
    </location>
</feature>
<accession>A0A814SM97</accession>
<dbReference type="InterPro" id="IPR045125">
    <property type="entry name" value="Sub1/Tcp4-like"/>
</dbReference>
<evidence type="ECO:0000256" key="6">
    <source>
        <dbReference type="ARBA" id="ARBA00023242"/>
    </source>
</evidence>
<dbReference type="PANTHER" id="PTHR13215">
    <property type="entry name" value="RNA POLYMERASE II TRANSCRIPTIONAL COACTIVATOR"/>
    <property type="match status" value="1"/>
</dbReference>
<organism evidence="9 11">
    <name type="scientific">Rotaria sordida</name>
    <dbReference type="NCBI Taxonomy" id="392033"/>
    <lineage>
        <taxon>Eukaryota</taxon>
        <taxon>Metazoa</taxon>
        <taxon>Spiralia</taxon>
        <taxon>Gnathifera</taxon>
        <taxon>Rotifera</taxon>
        <taxon>Eurotatoria</taxon>
        <taxon>Bdelloidea</taxon>
        <taxon>Philodinida</taxon>
        <taxon>Philodinidae</taxon>
        <taxon>Rotaria</taxon>
    </lineage>
</organism>